<name>A0ACC0IAJ1_9ERIC</name>
<sequence length="88" mass="10063">MFRAIPKGDAIMMKVQKRLLEFILAVFHRSPDFAALLKVVNLNIGANRHTLANSEHLEDKPITQVEVWVDVTSCEKQLLELLDVLNCY</sequence>
<proteinExistence type="predicted"/>
<comment type="caution">
    <text evidence="1">The sequence shown here is derived from an EMBL/GenBank/DDBJ whole genome shotgun (WGS) entry which is preliminary data.</text>
</comment>
<accession>A0ACC0IAJ1</accession>
<organism evidence="1 2">
    <name type="scientific">Camellia lanceoleosa</name>
    <dbReference type="NCBI Taxonomy" id="1840588"/>
    <lineage>
        <taxon>Eukaryota</taxon>
        <taxon>Viridiplantae</taxon>
        <taxon>Streptophyta</taxon>
        <taxon>Embryophyta</taxon>
        <taxon>Tracheophyta</taxon>
        <taxon>Spermatophyta</taxon>
        <taxon>Magnoliopsida</taxon>
        <taxon>eudicotyledons</taxon>
        <taxon>Gunneridae</taxon>
        <taxon>Pentapetalae</taxon>
        <taxon>asterids</taxon>
        <taxon>Ericales</taxon>
        <taxon>Theaceae</taxon>
        <taxon>Camellia</taxon>
    </lineage>
</organism>
<reference evidence="1 2" key="1">
    <citation type="journal article" date="2022" name="Plant J.">
        <title>Chromosome-level genome of Camellia lanceoleosa provides a valuable resource for understanding genome evolution and self-incompatibility.</title>
        <authorList>
            <person name="Gong W."/>
            <person name="Xiao S."/>
            <person name="Wang L."/>
            <person name="Liao Z."/>
            <person name="Chang Y."/>
            <person name="Mo W."/>
            <person name="Hu G."/>
            <person name="Li W."/>
            <person name="Zhao G."/>
            <person name="Zhu H."/>
            <person name="Hu X."/>
            <person name="Ji K."/>
            <person name="Xiang X."/>
            <person name="Song Q."/>
            <person name="Yuan D."/>
            <person name="Jin S."/>
            <person name="Zhang L."/>
        </authorList>
    </citation>
    <scope>NUCLEOTIDE SEQUENCE [LARGE SCALE GENOMIC DNA]</scope>
    <source>
        <strain evidence="1">SQ_2022a</strain>
    </source>
</reference>
<gene>
    <name evidence="1" type="ORF">LOK49_LG03G03357</name>
</gene>
<keyword evidence="2" id="KW-1185">Reference proteome</keyword>
<protein>
    <submittedName>
        <fullName evidence="1">Uncharacterized protein</fullName>
    </submittedName>
</protein>
<evidence type="ECO:0000313" key="2">
    <source>
        <dbReference type="Proteomes" id="UP001060215"/>
    </source>
</evidence>
<dbReference type="EMBL" id="CM045763">
    <property type="protein sequence ID" value="KAI8021807.1"/>
    <property type="molecule type" value="Genomic_DNA"/>
</dbReference>
<evidence type="ECO:0000313" key="1">
    <source>
        <dbReference type="EMBL" id="KAI8021807.1"/>
    </source>
</evidence>
<dbReference type="Proteomes" id="UP001060215">
    <property type="component" value="Chromosome 6"/>
</dbReference>